<evidence type="ECO:0000256" key="3">
    <source>
        <dbReference type="ARBA" id="ARBA00023125"/>
    </source>
</evidence>
<dbReference type="CDD" id="cd00167">
    <property type="entry name" value="SANT"/>
    <property type="match status" value="2"/>
</dbReference>
<dbReference type="PANTHER" id="PTHR47999">
    <property type="entry name" value="TRANSCRIPTION FACTOR MYB8-RELATED-RELATED"/>
    <property type="match status" value="1"/>
</dbReference>
<protein>
    <submittedName>
        <fullName evidence="7">MYB-like protein</fullName>
    </submittedName>
</protein>
<accession>F8TJT1</accession>
<feature type="domain" description="Myb-like" evidence="5">
    <location>
        <begin position="63"/>
        <end position="113"/>
    </location>
</feature>
<dbReference type="FunFam" id="1.10.10.60:FF:000001">
    <property type="entry name" value="MYB-related transcription factor"/>
    <property type="match status" value="1"/>
</dbReference>
<dbReference type="Pfam" id="PF00249">
    <property type="entry name" value="Myb_DNA-binding"/>
    <property type="match status" value="2"/>
</dbReference>
<organism evidence="7">
    <name type="scientific">Taxus globosa</name>
    <dbReference type="NCBI Taxonomy" id="156271"/>
    <lineage>
        <taxon>Eukaryota</taxon>
        <taxon>Viridiplantae</taxon>
        <taxon>Streptophyta</taxon>
        <taxon>Embryophyta</taxon>
        <taxon>Tracheophyta</taxon>
        <taxon>Spermatophyta</taxon>
        <taxon>Pinopsida</taxon>
        <taxon>Pinidae</taxon>
        <taxon>Conifers II</taxon>
        <taxon>Cupressales</taxon>
        <taxon>Taxaceae</taxon>
        <taxon>Taxus</taxon>
    </lineage>
</organism>
<evidence type="ECO:0000259" key="6">
    <source>
        <dbReference type="PROSITE" id="PS51294"/>
    </source>
</evidence>
<feature type="domain" description="Myb-like" evidence="5">
    <location>
        <begin position="10"/>
        <end position="62"/>
    </location>
</feature>
<name>F8TJT1_9CONI</name>
<dbReference type="InterPro" id="IPR015495">
    <property type="entry name" value="Myb_TF_plants"/>
</dbReference>
<dbReference type="SUPFAM" id="SSF46689">
    <property type="entry name" value="Homeodomain-like"/>
    <property type="match status" value="1"/>
</dbReference>
<evidence type="ECO:0000256" key="4">
    <source>
        <dbReference type="ARBA" id="ARBA00023242"/>
    </source>
</evidence>
<dbReference type="PROSITE" id="PS51294">
    <property type="entry name" value="HTH_MYB"/>
    <property type="match status" value="2"/>
</dbReference>
<dbReference type="Gene3D" id="1.10.10.60">
    <property type="entry name" value="Homeodomain-like"/>
    <property type="match status" value="2"/>
</dbReference>
<dbReference type="SMART" id="SM00717">
    <property type="entry name" value="SANT"/>
    <property type="match status" value="2"/>
</dbReference>
<evidence type="ECO:0000259" key="5">
    <source>
        <dbReference type="PROSITE" id="PS50090"/>
    </source>
</evidence>
<dbReference type="AlphaFoldDB" id="F8TJT1"/>
<dbReference type="EMBL" id="HQ997775">
    <property type="protein sequence ID" value="AEH25775.1"/>
    <property type="molecule type" value="mRNA"/>
</dbReference>
<keyword evidence="4" id="KW-0539">Nucleus</keyword>
<keyword evidence="2" id="KW-0677">Repeat</keyword>
<sequence>MGRAPCCSKDSGINRGAWTAEEDMILSEYIAIHGDGGWRALPKKAGLKRCGKSCRLRWLNYLRPDIKRGNISADEEELIIRLHKLLGNRWSLIAGRLPGRTDNEIKNYWNTRLSGKLPNKQCPQSKSPHIFQVIPVKTTAVRIPKGLNKRVCISNARRDHQDFRFPGDGDTSKPWCDLSVEELITDNDLQFVDFTETNNFVDTQSPSMVVDGLYEFPHFQQYNDGVTAFDFFEDFRLEELEAMTCSKDVK</sequence>
<proteinExistence type="evidence at transcript level"/>
<keyword evidence="3" id="KW-0238">DNA-binding</keyword>
<reference evidence="7" key="2">
    <citation type="submission" date="2011-01" db="EMBL/GenBank/DDBJ databases">
        <authorList>
            <person name="Luo Q."/>
            <person name="Mittal A."/>
            <person name="Jia F."/>
            <person name="Rock C.D."/>
        </authorList>
    </citation>
    <scope>NUCLEOTIDE SEQUENCE</scope>
</reference>
<evidence type="ECO:0000256" key="1">
    <source>
        <dbReference type="ARBA" id="ARBA00004123"/>
    </source>
</evidence>
<dbReference type="GO" id="GO:0003677">
    <property type="term" value="F:DNA binding"/>
    <property type="evidence" value="ECO:0007669"/>
    <property type="project" value="UniProtKB-KW"/>
</dbReference>
<feature type="domain" description="HTH myb-type" evidence="6">
    <location>
        <begin position="10"/>
        <end position="62"/>
    </location>
</feature>
<dbReference type="PROSITE" id="PS50090">
    <property type="entry name" value="MYB_LIKE"/>
    <property type="match status" value="2"/>
</dbReference>
<feature type="domain" description="HTH myb-type" evidence="6">
    <location>
        <begin position="63"/>
        <end position="117"/>
    </location>
</feature>
<evidence type="ECO:0000313" key="7">
    <source>
        <dbReference type="EMBL" id="AEH25775.1"/>
    </source>
</evidence>
<reference evidence="7" key="1">
    <citation type="journal article" date="2011" name="Plant Mol. Biol.">
        <title>An autoregulatory feedback loop involving PAP1 and TAS4 in response to sugars in Arabidopsis.</title>
        <authorList>
            <person name="Luo Q.J."/>
            <person name="Mittal A."/>
            <person name="Jia F."/>
            <person name="Rock C.D."/>
        </authorList>
    </citation>
    <scope>NUCLEOTIDE SEQUENCE</scope>
</reference>
<dbReference type="InterPro" id="IPR017930">
    <property type="entry name" value="Myb_dom"/>
</dbReference>
<dbReference type="InterPro" id="IPR001005">
    <property type="entry name" value="SANT/Myb"/>
</dbReference>
<evidence type="ECO:0000256" key="2">
    <source>
        <dbReference type="ARBA" id="ARBA00022737"/>
    </source>
</evidence>
<comment type="subcellular location">
    <subcellularLocation>
        <location evidence="1">Nucleus</location>
    </subcellularLocation>
</comment>
<dbReference type="PANTHER" id="PTHR47999:SF96">
    <property type="entry name" value="TRANSCRIPTION REPRESSOR MYB6-LIKE"/>
    <property type="match status" value="1"/>
</dbReference>
<dbReference type="InterPro" id="IPR009057">
    <property type="entry name" value="Homeodomain-like_sf"/>
</dbReference>
<dbReference type="GO" id="GO:0005634">
    <property type="term" value="C:nucleus"/>
    <property type="evidence" value="ECO:0007669"/>
    <property type="project" value="UniProtKB-SubCell"/>
</dbReference>